<dbReference type="EMBL" id="CAJVPP010004301">
    <property type="protein sequence ID" value="CAG8647442.1"/>
    <property type="molecule type" value="Genomic_DNA"/>
</dbReference>
<keyword evidence="2" id="KW-1185">Reference proteome</keyword>
<proteinExistence type="predicted"/>
<dbReference type="Proteomes" id="UP000789375">
    <property type="component" value="Unassembled WGS sequence"/>
</dbReference>
<evidence type="ECO:0000313" key="1">
    <source>
        <dbReference type="EMBL" id="CAG8647442.1"/>
    </source>
</evidence>
<gene>
    <name evidence="1" type="ORF">FMOSSE_LOCUS11302</name>
</gene>
<organism evidence="1 2">
    <name type="scientific">Funneliformis mosseae</name>
    <name type="common">Endomycorrhizal fungus</name>
    <name type="synonym">Glomus mosseae</name>
    <dbReference type="NCBI Taxonomy" id="27381"/>
    <lineage>
        <taxon>Eukaryota</taxon>
        <taxon>Fungi</taxon>
        <taxon>Fungi incertae sedis</taxon>
        <taxon>Mucoromycota</taxon>
        <taxon>Glomeromycotina</taxon>
        <taxon>Glomeromycetes</taxon>
        <taxon>Glomerales</taxon>
        <taxon>Glomeraceae</taxon>
        <taxon>Funneliformis</taxon>
    </lineage>
</organism>
<protein>
    <submittedName>
        <fullName evidence="1">1989_t:CDS:1</fullName>
    </submittedName>
</protein>
<dbReference type="AlphaFoldDB" id="A0A9N9H4W0"/>
<reference evidence="1" key="1">
    <citation type="submission" date="2021-06" db="EMBL/GenBank/DDBJ databases">
        <authorList>
            <person name="Kallberg Y."/>
            <person name="Tangrot J."/>
            <person name="Rosling A."/>
        </authorList>
    </citation>
    <scope>NUCLEOTIDE SEQUENCE</scope>
    <source>
        <strain evidence="1">87-6 pot B 2015</strain>
    </source>
</reference>
<sequence length="159" mass="18182">MAIHSQVRLTVLEYSTALQATIPVCSTSITTSVCPIIAQPITVLIRLSISSEYVQIFRNNPYELPRMPSVDRLISPDKSNATVARRIMESIFNISVTQLSNWLKAIHKHHRDRLKKRQAGILGKVDRRLHANTHFTELKLLLQDILNPMAEQQVYNKKQ</sequence>
<evidence type="ECO:0000313" key="2">
    <source>
        <dbReference type="Proteomes" id="UP000789375"/>
    </source>
</evidence>
<accession>A0A9N9H4W0</accession>
<comment type="caution">
    <text evidence="1">The sequence shown here is derived from an EMBL/GenBank/DDBJ whole genome shotgun (WGS) entry which is preliminary data.</text>
</comment>
<name>A0A9N9H4W0_FUNMO</name>